<dbReference type="InterPro" id="IPR036291">
    <property type="entry name" value="NAD(P)-bd_dom_sf"/>
</dbReference>
<dbReference type="Pfam" id="PF22725">
    <property type="entry name" value="GFO_IDH_MocA_C3"/>
    <property type="match status" value="1"/>
</dbReference>
<dbReference type="STRING" id="665467.SAMN02982931_03892"/>
<dbReference type="PANTHER" id="PTHR43708:SF8">
    <property type="entry name" value="OXIDOREDUCTASE"/>
    <property type="match status" value="1"/>
</dbReference>
<dbReference type="Pfam" id="PF01408">
    <property type="entry name" value="GFO_IDH_MocA"/>
    <property type="match status" value="1"/>
</dbReference>
<sequence>MSKTNIEAALATGDVEIVGLVDLERANADARAAEFGLTGIDIDVDLAGVLQRTKPDFVIDVVVPQARFAVASCALAHGCDLISEKPMADSMDHAAALVEAARTSGRLHAVVQNRRYIEGVRRIRRFIDSGAIGRVTSLHCDFFLAPHFGGFREAMEHVLLLDMAIHTFDAARYFVDDAARAVYCREWSPTNSWYAGGSSATAVFEFGDDVVFTYRGSWCADGLRTSWESAWRIVGERGTLIWDGEENLVAETVSTTGGFFSEVETVAVPPLDPADRIGGHHGVMQDFVASLRNRSEPETVGHENIKSLAMVFGAIESAETGRRIELTDTTAQEARNLQ</sequence>
<dbReference type="InterPro" id="IPR055170">
    <property type="entry name" value="GFO_IDH_MocA-like_dom"/>
</dbReference>
<dbReference type="Gene3D" id="3.40.50.720">
    <property type="entry name" value="NAD(P)-binding Rossmann-like Domain"/>
    <property type="match status" value="1"/>
</dbReference>
<dbReference type="InterPro" id="IPR051317">
    <property type="entry name" value="Gfo/Idh/MocA_oxidoreduct"/>
</dbReference>
<evidence type="ECO:0000313" key="3">
    <source>
        <dbReference type="EMBL" id="SDB50212.1"/>
    </source>
</evidence>
<dbReference type="SUPFAM" id="SSF55347">
    <property type="entry name" value="Glyceraldehyde-3-phosphate dehydrogenase-like, C-terminal domain"/>
    <property type="match status" value="1"/>
</dbReference>
<dbReference type="SUPFAM" id="SSF51735">
    <property type="entry name" value="NAD(P)-binding Rossmann-fold domains"/>
    <property type="match status" value="1"/>
</dbReference>
<proteinExistence type="predicted"/>
<organism evidence="3 4">
    <name type="scientific">Bauldia litoralis</name>
    <dbReference type="NCBI Taxonomy" id="665467"/>
    <lineage>
        <taxon>Bacteria</taxon>
        <taxon>Pseudomonadati</taxon>
        <taxon>Pseudomonadota</taxon>
        <taxon>Alphaproteobacteria</taxon>
        <taxon>Hyphomicrobiales</taxon>
        <taxon>Kaistiaceae</taxon>
        <taxon>Bauldia</taxon>
    </lineage>
</organism>
<feature type="domain" description="Gfo/Idh/MocA-like oxidoreductase N-terminal" evidence="1">
    <location>
        <begin position="6"/>
        <end position="108"/>
    </location>
</feature>
<dbReference type="EMBL" id="FMXQ01000009">
    <property type="protein sequence ID" value="SDB50212.1"/>
    <property type="molecule type" value="Genomic_DNA"/>
</dbReference>
<protein>
    <submittedName>
        <fullName evidence="3">Predicted dehydrogenase</fullName>
    </submittedName>
</protein>
<dbReference type="AlphaFoldDB" id="A0A1G6DYM0"/>
<dbReference type="PANTHER" id="PTHR43708">
    <property type="entry name" value="CONSERVED EXPRESSED OXIDOREDUCTASE (EUROFUNG)"/>
    <property type="match status" value="1"/>
</dbReference>
<dbReference type="InterPro" id="IPR000683">
    <property type="entry name" value="Gfo/Idh/MocA-like_OxRdtase_N"/>
</dbReference>
<dbReference type="GO" id="GO:0000166">
    <property type="term" value="F:nucleotide binding"/>
    <property type="evidence" value="ECO:0007669"/>
    <property type="project" value="InterPro"/>
</dbReference>
<evidence type="ECO:0000259" key="1">
    <source>
        <dbReference type="Pfam" id="PF01408"/>
    </source>
</evidence>
<dbReference type="Proteomes" id="UP000199071">
    <property type="component" value="Unassembled WGS sequence"/>
</dbReference>
<evidence type="ECO:0000313" key="4">
    <source>
        <dbReference type="Proteomes" id="UP000199071"/>
    </source>
</evidence>
<evidence type="ECO:0000259" key="2">
    <source>
        <dbReference type="Pfam" id="PF22725"/>
    </source>
</evidence>
<accession>A0A1G6DYM0</accession>
<feature type="domain" description="GFO/IDH/MocA-like oxidoreductase" evidence="2">
    <location>
        <begin position="120"/>
        <end position="240"/>
    </location>
</feature>
<name>A0A1G6DYM0_9HYPH</name>
<reference evidence="3 4" key="1">
    <citation type="submission" date="2016-10" db="EMBL/GenBank/DDBJ databases">
        <authorList>
            <person name="de Groot N.N."/>
        </authorList>
    </citation>
    <scope>NUCLEOTIDE SEQUENCE [LARGE SCALE GENOMIC DNA]</scope>
    <source>
        <strain evidence="3 4">ATCC 35022</strain>
    </source>
</reference>
<keyword evidence="4" id="KW-1185">Reference proteome</keyword>
<dbReference type="Gene3D" id="3.30.360.10">
    <property type="entry name" value="Dihydrodipicolinate Reductase, domain 2"/>
    <property type="match status" value="1"/>
</dbReference>
<gene>
    <name evidence="3" type="ORF">SAMN02982931_03892</name>
</gene>